<proteinExistence type="predicted"/>
<feature type="compositionally biased region" description="Pro residues" evidence="1">
    <location>
        <begin position="343"/>
        <end position="370"/>
    </location>
</feature>
<dbReference type="AlphaFoldDB" id="A0A8J4F2K2"/>
<dbReference type="Proteomes" id="UP000747399">
    <property type="component" value="Unassembled WGS sequence"/>
</dbReference>
<feature type="compositionally biased region" description="Low complexity" evidence="1">
    <location>
        <begin position="325"/>
        <end position="342"/>
    </location>
</feature>
<reference evidence="2" key="1">
    <citation type="journal article" date="2021" name="Proc. Natl. Acad. Sci. U.S.A.">
        <title>Three genomes in the algal genus Volvox reveal the fate of a haploid sex-determining region after a transition to homothallism.</title>
        <authorList>
            <person name="Yamamoto K."/>
            <person name="Hamaji T."/>
            <person name="Kawai-Toyooka H."/>
            <person name="Matsuzaki R."/>
            <person name="Takahashi F."/>
            <person name="Nishimura Y."/>
            <person name="Kawachi M."/>
            <person name="Noguchi H."/>
            <person name="Minakuchi Y."/>
            <person name="Umen J.G."/>
            <person name="Toyoda A."/>
            <person name="Nozaki H."/>
        </authorList>
    </citation>
    <scope>NUCLEOTIDE SEQUENCE</scope>
    <source>
        <strain evidence="2">NIES-3780</strain>
    </source>
</reference>
<feature type="region of interest" description="Disordered" evidence="1">
    <location>
        <begin position="135"/>
        <end position="161"/>
    </location>
</feature>
<accession>A0A8J4F2K2</accession>
<evidence type="ECO:0000313" key="2">
    <source>
        <dbReference type="EMBL" id="GIL55058.1"/>
    </source>
</evidence>
<feature type="compositionally biased region" description="Low complexity" evidence="1">
    <location>
        <begin position="302"/>
        <end position="312"/>
    </location>
</feature>
<organism evidence="2 3">
    <name type="scientific">Volvox africanus</name>
    <dbReference type="NCBI Taxonomy" id="51714"/>
    <lineage>
        <taxon>Eukaryota</taxon>
        <taxon>Viridiplantae</taxon>
        <taxon>Chlorophyta</taxon>
        <taxon>core chlorophytes</taxon>
        <taxon>Chlorophyceae</taxon>
        <taxon>CS clade</taxon>
        <taxon>Chlamydomonadales</taxon>
        <taxon>Volvocaceae</taxon>
        <taxon>Volvox</taxon>
    </lineage>
</organism>
<dbReference type="EMBL" id="BNCO01000020">
    <property type="protein sequence ID" value="GIL55058.1"/>
    <property type="molecule type" value="Genomic_DNA"/>
</dbReference>
<evidence type="ECO:0000256" key="1">
    <source>
        <dbReference type="SAM" id="MobiDB-lite"/>
    </source>
</evidence>
<comment type="caution">
    <text evidence="2">The sequence shown here is derived from an EMBL/GenBank/DDBJ whole genome shotgun (WGS) entry which is preliminary data.</text>
</comment>
<feature type="compositionally biased region" description="Basic and acidic residues" evidence="1">
    <location>
        <begin position="423"/>
        <end position="432"/>
    </location>
</feature>
<feature type="compositionally biased region" description="Basic and acidic residues" evidence="1">
    <location>
        <begin position="313"/>
        <end position="324"/>
    </location>
</feature>
<evidence type="ECO:0000313" key="3">
    <source>
        <dbReference type="Proteomes" id="UP000747399"/>
    </source>
</evidence>
<gene>
    <name evidence="2" type="ORF">Vafri_10706</name>
</gene>
<sequence length="454" mass="51672">MPVSNNHARGQRGDDALLRADMNNYRKAWEKMRIAEKINNDRALENRLLWEKLKKINPNPTDDDLLAHAHRLEDQGLLAEAADVYQQLLIRPDQFHNMYLRDHLAELIKKVNRRQAEAKVLERAAELEEEGRLWPGRPRGLESPRGRIPGVPRADKPVGPMMPMSTEAYRAELAAQAMENRRRREEAKKEEEFRGQKEVAIAAAMEALDRHRRRVVGGNDRLALANDLEEQRRDIQEERRRQFYTEWDRYKPVAGPGVRQSFDLEGLRREQAVAMQEEAVPDKARHYHPNEEAAMRQRPTSAGAGAAAAAGARQREREQERDRNNNANLARLYVPGHPYAPAGRPPPPHEAWPAPPPAGSPRPGPSPPPGALKGAIKSPYARPSVDKPHVRIDPQVVRAHQQAFIDKHRKLEPPPQQITPLRQRKEAVRKPDPPIIEGGDYRGAVSYGGRIDRW</sequence>
<keyword evidence="3" id="KW-1185">Reference proteome</keyword>
<name>A0A8J4F2K2_9CHLO</name>
<feature type="region of interest" description="Disordered" evidence="1">
    <location>
        <begin position="294"/>
        <end position="454"/>
    </location>
</feature>
<protein>
    <submittedName>
        <fullName evidence="2">Uncharacterized protein</fullName>
    </submittedName>
</protein>